<keyword evidence="6" id="KW-0808">Transferase</keyword>
<keyword evidence="7" id="KW-1185">Reference proteome</keyword>
<keyword evidence="1 4" id="KW-0663">Pyridoxal phosphate</keyword>
<reference evidence="6" key="1">
    <citation type="submission" date="2020-03" db="EMBL/GenBank/DDBJ databases">
        <title>Genome of Pelagibius litoralis DSM 21314T.</title>
        <authorList>
            <person name="Wang G."/>
        </authorList>
    </citation>
    <scope>NUCLEOTIDE SEQUENCE</scope>
    <source>
        <strain evidence="6">DSM 21314</strain>
    </source>
</reference>
<evidence type="ECO:0000313" key="7">
    <source>
        <dbReference type="Proteomes" id="UP000761264"/>
    </source>
</evidence>
<dbReference type="PIRSF" id="PIRSF000390">
    <property type="entry name" value="PLP_StrS"/>
    <property type="match status" value="1"/>
</dbReference>
<evidence type="ECO:0000256" key="2">
    <source>
        <dbReference type="ARBA" id="ARBA00037999"/>
    </source>
</evidence>
<dbReference type="Gene3D" id="3.40.640.10">
    <property type="entry name" value="Type I PLP-dependent aspartate aminotransferase-like (Major domain)"/>
    <property type="match status" value="1"/>
</dbReference>
<evidence type="ECO:0000256" key="4">
    <source>
        <dbReference type="PIRSR" id="PIRSR000390-2"/>
    </source>
</evidence>
<accession>A0A967CBA0</accession>
<feature type="active site" description="Proton acceptor" evidence="3">
    <location>
        <position position="239"/>
    </location>
</feature>
<comment type="similarity">
    <text evidence="2 5">Belongs to the DegT/DnrJ/EryC1 family.</text>
</comment>
<feature type="modified residue" description="N6-(pyridoxal phosphate)lysine" evidence="4">
    <location>
        <position position="239"/>
    </location>
</feature>
<dbReference type="AlphaFoldDB" id="A0A967CBA0"/>
<evidence type="ECO:0000313" key="6">
    <source>
        <dbReference type="EMBL" id="NIA68039.1"/>
    </source>
</evidence>
<dbReference type="PANTHER" id="PTHR30244">
    <property type="entry name" value="TRANSAMINASE"/>
    <property type="match status" value="1"/>
</dbReference>
<dbReference type="GO" id="GO:0000271">
    <property type="term" value="P:polysaccharide biosynthetic process"/>
    <property type="evidence" value="ECO:0007669"/>
    <property type="project" value="TreeGrafter"/>
</dbReference>
<comment type="caution">
    <text evidence="6">The sequence shown here is derived from an EMBL/GenBank/DDBJ whole genome shotgun (WGS) entry which is preliminary data.</text>
</comment>
<dbReference type="InterPro" id="IPR015424">
    <property type="entry name" value="PyrdxlP-dep_Trfase"/>
</dbReference>
<gene>
    <name evidence="6" type="ORF">HBA54_05490</name>
</gene>
<name>A0A967CBA0_9PROT</name>
<evidence type="ECO:0000256" key="3">
    <source>
        <dbReference type="PIRSR" id="PIRSR000390-1"/>
    </source>
</evidence>
<sequence>MQGQQRASEVNTNACFGLFNADCLILSAFVSDRRGLDMPSMKVMSTTPVGGFTHRSYRPSLPAASALLPYLQEIDRNRWYTNFGPLALQFEARLAAQYAVDPSRIVTVANCTAGLTLLLQSYAASPGGYEAGTFCALPSWTFIASAAAVVQAGLIPWFLDVEQESWQLTPDLVDSALPSAPGPVAAVMPVAPFGDRVDAAAWAAFRAKHDIPVVLDAAAGFDSVTKANAPAVVSLHATKPLGVGEGGLVLAESAAQAENIRRRSNFGFDRHHEAVWPGQNAKLSEYAAAVGLASLDVWPETRAAFTASAEVYRKVFAKLGLGAVLSLCFSRCDVNTGCTLQLDTPQALAVVEQLRAKGIEARQWWGQGCHAQAAYTGYPRGPLPVTEDLARRSLALPYHPEMSCADIVEIVEALRSVVVQRAE</sequence>
<evidence type="ECO:0000256" key="1">
    <source>
        <dbReference type="ARBA" id="ARBA00022898"/>
    </source>
</evidence>
<proteinExistence type="inferred from homology"/>
<dbReference type="RefSeq" id="WP_167222192.1">
    <property type="nucleotide sequence ID" value="NZ_JAAQPH010000003.1"/>
</dbReference>
<dbReference type="GO" id="GO:0008483">
    <property type="term" value="F:transaminase activity"/>
    <property type="evidence" value="ECO:0007669"/>
    <property type="project" value="UniProtKB-KW"/>
</dbReference>
<dbReference type="Proteomes" id="UP000761264">
    <property type="component" value="Unassembled WGS sequence"/>
</dbReference>
<dbReference type="PANTHER" id="PTHR30244:SF9">
    <property type="entry name" value="PROTEIN RV3402C"/>
    <property type="match status" value="1"/>
</dbReference>
<dbReference type="InterPro" id="IPR015421">
    <property type="entry name" value="PyrdxlP-dep_Trfase_major"/>
</dbReference>
<keyword evidence="6" id="KW-0032">Aminotransferase</keyword>
<dbReference type="EMBL" id="JAAQPH010000003">
    <property type="protein sequence ID" value="NIA68039.1"/>
    <property type="molecule type" value="Genomic_DNA"/>
</dbReference>
<organism evidence="6 7">
    <name type="scientific">Pelagibius litoralis</name>
    <dbReference type="NCBI Taxonomy" id="374515"/>
    <lineage>
        <taxon>Bacteria</taxon>
        <taxon>Pseudomonadati</taxon>
        <taxon>Pseudomonadota</taxon>
        <taxon>Alphaproteobacteria</taxon>
        <taxon>Rhodospirillales</taxon>
        <taxon>Rhodovibrionaceae</taxon>
        <taxon>Pelagibius</taxon>
    </lineage>
</organism>
<dbReference type="SUPFAM" id="SSF53383">
    <property type="entry name" value="PLP-dependent transferases"/>
    <property type="match status" value="1"/>
</dbReference>
<dbReference type="Pfam" id="PF01041">
    <property type="entry name" value="DegT_DnrJ_EryC1"/>
    <property type="match status" value="1"/>
</dbReference>
<dbReference type="InterPro" id="IPR000653">
    <property type="entry name" value="DegT/StrS_aminotransferase"/>
</dbReference>
<evidence type="ECO:0000256" key="5">
    <source>
        <dbReference type="RuleBase" id="RU004508"/>
    </source>
</evidence>
<dbReference type="GO" id="GO:0030170">
    <property type="term" value="F:pyridoxal phosphate binding"/>
    <property type="evidence" value="ECO:0007669"/>
    <property type="project" value="TreeGrafter"/>
</dbReference>
<protein>
    <submittedName>
        <fullName evidence="6">DegT/DnrJ/EryC1/StrS aminotransferase</fullName>
    </submittedName>
</protein>